<dbReference type="InterPro" id="IPR009072">
    <property type="entry name" value="Histone-fold"/>
</dbReference>
<protein>
    <recommendedName>
        <fullName evidence="1">Centromere protein S</fullName>
    </recommendedName>
</protein>
<feature type="compositionally biased region" description="Polar residues" evidence="2">
    <location>
        <begin position="113"/>
        <end position="122"/>
    </location>
</feature>
<evidence type="ECO:0000313" key="3">
    <source>
        <dbReference type="EMBL" id="CAD7413560.1"/>
    </source>
</evidence>
<dbReference type="Pfam" id="PF15630">
    <property type="entry name" value="CENP-S"/>
    <property type="match status" value="1"/>
</dbReference>
<organism evidence="3">
    <name type="scientific">Timema cristinae</name>
    <name type="common">Walking stick</name>
    <dbReference type="NCBI Taxonomy" id="61476"/>
    <lineage>
        <taxon>Eukaryota</taxon>
        <taxon>Metazoa</taxon>
        <taxon>Ecdysozoa</taxon>
        <taxon>Arthropoda</taxon>
        <taxon>Hexapoda</taxon>
        <taxon>Insecta</taxon>
        <taxon>Pterygota</taxon>
        <taxon>Neoptera</taxon>
        <taxon>Polyneoptera</taxon>
        <taxon>Phasmatodea</taxon>
        <taxon>Timematodea</taxon>
        <taxon>Timematoidea</taxon>
        <taxon>Timematidae</taxon>
        <taxon>Timema</taxon>
    </lineage>
</organism>
<dbReference type="GO" id="GO:0046982">
    <property type="term" value="F:protein heterodimerization activity"/>
    <property type="evidence" value="ECO:0007669"/>
    <property type="project" value="InterPro"/>
</dbReference>
<dbReference type="GO" id="GO:0071821">
    <property type="term" value="C:FANCM-MHF complex"/>
    <property type="evidence" value="ECO:0007669"/>
    <property type="project" value="InterPro"/>
</dbReference>
<feature type="compositionally biased region" description="Acidic residues" evidence="2">
    <location>
        <begin position="126"/>
        <end position="135"/>
    </location>
</feature>
<evidence type="ECO:0000256" key="1">
    <source>
        <dbReference type="ARBA" id="ARBA00016400"/>
    </source>
</evidence>
<feature type="region of interest" description="Disordered" evidence="2">
    <location>
        <begin position="76"/>
        <end position="135"/>
    </location>
</feature>
<sequence>MDNLSHEQKLRVTIYIEVRKICLEAANKTNKNLDKEALDLIAELVWKKLRTLSQDLEHFAKEHILLDCRRSKARGSTLAPVRLEMTPMRRTSTRHPSTSSARDDTNEADPTRHPSTSSAQNRPNEEETTNEVFDS</sequence>
<reference evidence="3" key="1">
    <citation type="submission" date="2020-11" db="EMBL/GenBank/DDBJ databases">
        <authorList>
            <person name="Tran Van P."/>
        </authorList>
    </citation>
    <scope>NUCLEOTIDE SEQUENCE</scope>
</reference>
<evidence type="ECO:0000256" key="2">
    <source>
        <dbReference type="SAM" id="MobiDB-lite"/>
    </source>
</evidence>
<proteinExistence type="predicted"/>
<feature type="compositionally biased region" description="Basic and acidic residues" evidence="2">
    <location>
        <begin position="101"/>
        <end position="112"/>
    </location>
</feature>
<name>A0A7R9DF41_TIMCR</name>
<dbReference type="Gene3D" id="1.10.20.10">
    <property type="entry name" value="Histone, subunit A"/>
    <property type="match status" value="1"/>
</dbReference>
<accession>A0A7R9DF41</accession>
<dbReference type="InterPro" id="IPR029003">
    <property type="entry name" value="CENP-S/Mhf1"/>
</dbReference>
<dbReference type="AlphaFoldDB" id="A0A7R9DF41"/>
<feature type="compositionally biased region" description="Low complexity" evidence="2">
    <location>
        <begin position="85"/>
        <end position="100"/>
    </location>
</feature>
<dbReference type="EMBL" id="OC323795">
    <property type="protein sequence ID" value="CAD7413560.1"/>
    <property type="molecule type" value="Genomic_DNA"/>
</dbReference>
<gene>
    <name evidence="3" type="ORF">TCEB3V08_LOCUS11803</name>
</gene>